<evidence type="ECO:0000313" key="1">
    <source>
        <dbReference type="EMBL" id="OGC36855.1"/>
    </source>
</evidence>
<gene>
    <name evidence="1" type="ORF">A2311_02945</name>
</gene>
<evidence type="ECO:0000313" key="2">
    <source>
        <dbReference type="Proteomes" id="UP000178951"/>
    </source>
</evidence>
<name>A0A1F4TVW0_UNCSA</name>
<dbReference type="GO" id="GO:0005737">
    <property type="term" value="C:cytoplasm"/>
    <property type="evidence" value="ECO:0007669"/>
    <property type="project" value="TreeGrafter"/>
</dbReference>
<dbReference type="Pfam" id="PF13242">
    <property type="entry name" value="Hydrolase_like"/>
    <property type="match status" value="1"/>
</dbReference>
<dbReference type="SUPFAM" id="SSF56784">
    <property type="entry name" value="HAD-like"/>
    <property type="match status" value="1"/>
</dbReference>
<dbReference type="AlphaFoldDB" id="A0A1F4TVW0"/>
<dbReference type="Pfam" id="PF13344">
    <property type="entry name" value="Hydrolase_6"/>
    <property type="match status" value="1"/>
</dbReference>
<comment type="caution">
    <text evidence="1">The sequence shown here is derived from an EMBL/GenBank/DDBJ whole genome shotgun (WGS) entry which is preliminary data.</text>
</comment>
<dbReference type="InterPro" id="IPR006357">
    <property type="entry name" value="HAD-SF_hydro_IIA"/>
</dbReference>
<accession>A0A1F4TVW0</accession>
<protein>
    <recommendedName>
        <fullName evidence="3">Haloacid dehalogenase</fullName>
    </recommendedName>
</protein>
<dbReference type="NCBIfam" id="TIGR01460">
    <property type="entry name" value="HAD-SF-IIA"/>
    <property type="match status" value="1"/>
</dbReference>
<dbReference type="PANTHER" id="PTHR19288:SF90">
    <property type="entry name" value="OS08G0542600 PROTEIN"/>
    <property type="match status" value="1"/>
</dbReference>
<dbReference type="GO" id="GO:0016791">
    <property type="term" value="F:phosphatase activity"/>
    <property type="evidence" value="ECO:0007669"/>
    <property type="project" value="TreeGrafter"/>
</dbReference>
<dbReference type="EMBL" id="MEUF01000004">
    <property type="protein sequence ID" value="OGC36855.1"/>
    <property type="molecule type" value="Genomic_DNA"/>
</dbReference>
<organism evidence="1 2">
    <name type="scientific">candidate division WOR-1 bacterium RIFOXYB2_FULL_48_7</name>
    <dbReference type="NCBI Taxonomy" id="1802583"/>
    <lineage>
        <taxon>Bacteria</taxon>
        <taxon>Bacillati</taxon>
        <taxon>Saganbacteria</taxon>
    </lineage>
</organism>
<dbReference type="Proteomes" id="UP000178951">
    <property type="component" value="Unassembled WGS sequence"/>
</dbReference>
<dbReference type="InterPro" id="IPR023214">
    <property type="entry name" value="HAD_sf"/>
</dbReference>
<dbReference type="STRING" id="1802583.A2311_02945"/>
<sequence length="294" mass="31628">MSTTLSSVRSIITNPRHQVFFIDNFGVLKTADGPIKGTAQTMAEIRRLGKTAVIVSNSANYSVQQLQQELAINGIDLPQKHIVTSGSLLAEYYSTRNLQGARSLVLGNDVTKEYVISAGGVVMDNREALRHHQDIQAVVIGWFAVPDKREFPDLPATLFSRLGLLDGRLLNAAFMALARGVPGVIANPDRTIPTQDGLIIGIAPYAEMLETLTGRTLTRLGKPTSSIFVEALRRSGAGTREGIVMVGDTIETDILGARNFGIRSLLVLSGNTSQADAEAAKIKPDFIAPSFALD</sequence>
<reference evidence="1 2" key="1">
    <citation type="journal article" date="2016" name="Nat. Commun.">
        <title>Thousands of microbial genomes shed light on interconnected biogeochemical processes in an aquifer system.</title>
        <authorList>
            <person name="Anantharaman K."/>
            <person name="Brown C.T."/>
            <person name="Hug L.A."/>
            <person name="Sharon I."/>
            <person name="Castelle C.J."/>
            <person name="Probst A.J."/>
            <person name="Thomas B.C."/>
            <person name="Singh A."/>
            <person name="Wilkins M.J."/>
            <person name="Karaoz U."/>
            <person name="Brodie E.L."/>
            <person name="Williams K.H."/>
            <person name="Hubbard S.S."/>
            <person name="Banfield J.F."/>
        </authorList>
    </citation>
    <scope>NUCLEOTIDE SEQUENCE [LARGE SCALE GENOMIC DNA]</scope>
</reference>
<dbReference type="Gene3D" id="3.40.50.1000">
    <property type="entry name" value="HAD superfamily/HAD-like"/>
    <property type="match status" value="2"/>
</dbReference>
<dbReference type="InterPro" id="IPR036412">
    <property type="entry name" value="HAD-like_sf"/>
</dbReference>
<evidence type="ECO:0008006" key="3">
    <source>
        <dbReference type="Google" id="ProtNLM"/>
    </source>
</evidence>
<proteinExistence type="predicted"/>
<dbReference type="PANTHER" id="PTHR19288">
    <property type="entry name" value="4-NITROPHENYLPHOSPHATASE-RELATED"/>
    <property type="match status" value="1"/>
</dbReference>